<reference evidence="1 2" key="1">
    <citation type="journal article" date="2022" name="bioRxiv">
        <title>The genome of the oomycete Peronosclerospora sorghi, a cosmopolitan pathogen of maize and sorghum, is inflated with dispersed pseudogenes.</title>
        <authorList>
            <person name="Fletcher K."/>
            <person name="Martin F."/>
            <person name="Isakeit T."/>
            <person name="Cavanaugh K."/>
            <person name="Magill C."/>
            <person name="Michelmore R."/>
        </authorList>
    </citation>
    <scope>NUCLEOTIDE SEQUENCE [LARGE SCALE GENOMIC DNA]</scope>
    <source>
        <strain evidence="1">P6</strain>
    </source>
</reference>
<protein>
    <submittedName>
        <fullName evidence="1">Uncharacterized protein</fullName>
    </submittedName>
</protein>
<evidence type="ECO:0000313" key="2">
    <source>
        <dbReference type="Proteomes" id="UP001163321"/>
    </source>
</evidence>
<sequence length="76" mass="8722">MACPHYIDKIRGDCSGILRVKENHGVPRFRALYFFAMCASIHFELFVRHQPLGTNDNMSLDVSTLVPMILNHYVVD</sequence>
<proteinExistence type="predicted"/>
<dbReference type="EMBL" id="CM047585">
    <property type="protein sequence ID" value="KAI9910507.1"/>
    <property type="molecule type" value="Genomic_DNA"/>
</dbReference>
<gene>
    <name evidence="1" type="ORF">PsorP6_011014</name>
</gene>
<comment type="caution">
    <text evidence="1">The sequence shown here is derived from an EMBL/GenBank/DDBJ whole genome shotgun (WGS) entry which is preliminary data.</text>
</comment>
<organism evidence="1 2">
    <name type="scientific">Peronosclerospora sorghi</name>
    <dbReference type="NCBI Taxonomy" id="230839"/>
    <lineage>
        <taxon>Eukaryota</taxon>
        <taxon>Sar</taxon>
        <taxon>Stramenopiles</taxon>
        <taxon>Oomycota</taxon>
        <taxon>Peronosporomycetes</taxon>
        <taxon>Peronosporales</taxon>
        <taxon>Peronosporaceae</taxon>
        <taxon>Peronosclerospora</taxon>
    </lineage>
</organism>
<evidence type="ECO:0000313" key="1">
    <source>
        <dbReference type="EMBL" id="KAI9910507.1"/>
    </source>
</evidence>
<keyword evidence="2" id="KW-1185">Reference proteome</keyword>
<name>A0ACC0VVI5_9STRA</name>
<accession>A0ACC0VVI5</accession>
<dbReference type="Proteomes" id="UP001163321">
    <property type="component" value="Chromosome 6"/>
</dbReference>